<dbReference type="OrthoDB" id="273564at2"/>
<dbReference type="CDD" id="cd00060">
    <property type="entry name" value="FHA"/>
    <property type="match status" value="1"/>
</dbReference>
<feature type="domain" description="FHA" evidence="1">
    <location>
        <begin position="28"/>
        <end position="78"/>
    </location>
</feature>
<dbReference type="SUPFAM" id="SSF49879">
    <property type="entry name" value="SMAD/FHA domain"/>
    <property type="match status" value="1"/>
</dbReference>
<dbReference type="InterPro" id="IPR046883">
    <property type="entry name" value="T6SS_FHA_C"/>
</dbReference>
<gene>
    <name evidence="2" type="ORF">IX92_06570</name>
    <name evidence="3" type="ORF">TW71_16260</name>
</gene>
<dbReference type="InterPro" id="IPR000253">
    <property type="entry name" value="FHA_dom"/>
</dbReference>
<name>A0A7Y4BK02_9VIBR</name>
<dbReference type="InterPro" id="IPR008984">
    <property type="entry name" value="SMAD_FHA_dom_sf"/>
</dbReference>
<organism evidence="3">
    <name type="scientific">Vibrio coralliilyticus</name>
    <dbReference type="NCBI Taxonomy" id="190893"/>
    <lineage>
        <taxon>Bacteria</taxon>
        <taxon>Pseudomonadati</taxon>
        <taxon>Pseudomonadota</taxon>
        <taxon>Gammaproteobacteria</taxon>
        <taxon>Vibrionales</taxon>
        <taxon>Vibrionaceae</taxon>
        <taxon>Vibrio</taxon>
    </lineage>
</organism>
<dbReference type="RefSeq" id="WP_031343071.1">
    <property type="nucleotide sequence ID" value="NZ_CP009617.1"/>
</dbReference>
<dbReference type="AlphaFoldDB" id="A0A7Y4BK02"/>
<dbReference type="Gene3D" id="2.60.200.20">
    <property type="match status" value="1"/>
</dbReference>
<dbReference type="EMBL" id="JXXR01000017">
    <property type="protein sequence ID" value="KJY70422.1"/>
    <property type="molecule type" value="Genomic_DNA"/>
</dbReference>
<accession>A0A7Y4BK02</accession>
<dbReference type="Pfam" id="PF20232">
    <property type="entry name" value="T6SS_FHA_C"/>
    <property type="match status" value="1"/>
</dbReference>
<keyword evidence="4" id="KW-1185">Reference proteome</keyword>
<dbReference type="PROSITE" id="PS50006">
    <property type="entry name" value="FHA_DOMAIN"/>
    <property type="match status" value="1"/>
</dbReference>
<dbReference type="Pfam" id="PF00498">
    <property type="entry name" value="FHA"/>
    <property type="match status" value="1"/>
</dbReference>
<evidence type="ECO:0000259" key="1">
    <source>
        <dbReference type="PROSITE" id="PS50006"/>
    </source>
</evidence>
<evidence type="ECO:0000313" key="4">
    <source>
        <dbReference type="Proteomes" id="UP000030081"/>
    </source>
</evidence>
<dbReference type="EMBL" id="CP009617">
    <property type="protein sequence ID" value="AIW18729.1"/>
    <property type="molecule type" value="Genomic_DNA"/>
</dbReference>
<reference evidence="2 4" key="1">
    <citation type="submission" date="2014-10" db="EMBL/GenBank/DDBJ databases">
        <title>The Complete Genome Sequence for the Shellfish Pathogen Vibrio coralliilyticus RE98 Isolated from a Shellfish Hatchery.</title>
        <authorList>
            <person name="Richards G.P."/>
            <person name="Bono J.L."/>
            <person name="Watson M.A."/>
            <person name="Needleman D.S."/>
        </authorList>
    </citation>
    <scope>NUCLEOTIDE SEQUENCE [LARGE SCALE GENOMIC DNA]</scope>
    <source>
        <strain evidence="2 4">RE98</strain>
    </source>
</reference>
<dbReference type="KEGG" id="vcy:IX92_06570"/>
<proteinExistence type="predicted"/>
<dbReference type="Proteomes" id="UP000030081">
    <property type="component" value="Chromosome 1"/>
</dbReference>
<evidence type="ECO:0000313" key="2">
    <source>
        <dbReference type="EMBL" id="AIW18729.1"/>
    </source>
</evidence>
<reference evidence="3" key="2">
    <citation type="journal article" date="2015" name="BMC Genomics">
        <title>Genome mining reveals unlocked bioactive potential of marine Gram-negative bacteria.</title>
        <authorList>
            <person name="Machado H."/>
            <person name="Sonnenschein E.C."/>
            <person name="Melchiorsen J."/>
            <person name="Gram L."/>
        </authorList>
    </citation>
    <scope>NUCLEOTIDE SEQUENCE</scope>
    <source>
        <strain evidence="3">S2052</strain>
    </source>
</reference>
<protein>
    <submittedName>
        <fullName evidence="3">Signal peptide protein</fullName>
    </submittedName>
</protein>
<sequence length="314" mass="35809">MTISIHLISVPSDEVVTSRVVYLPKTGGEFGRATSCDISLPDQSKRISRVHGSIRLTDSGYCVKSTGQNSAVLNDKTMAKGKEYPLNDGDILKVENYTMLVSTLVTSEQASAEEKDDDLFSEPFSLQLENDEIDFLEEDKAPVESKKSNHFSQDNILSDDPFAADPFEDLDADTIAKHVEVDDINANAKVVQDPEDSEFLPVQSKADTPIESSLEKLLSMTEKNQKYLRNPTLHHEALFDALEKTVDQFLNEFAPSQLERQFSDYISGGMFSSKEKKYWRIYRKHFQHRQENGDFRRQFKALFMENMQKQREEN</sequence>
<evidence type="ECO:0000313" key="3">
    <source>
        <dbReference type="EMBL" id="KJY70422.1"/>
    </source>
</evidence>